<feature type="transmembrane region" description="Helical" evidence="1">
    <location>
        <begin position="51"/>
        <end position="70"/>
    </location>
</feature>
<dbReference type="Proteomes" id="UP001500707">
    <property type="component" value="Unassembled WGS sequence"/>
</dbReference>
<accession>A0ABP6VYX3</accession>
<dbReference type="EMBL" id="BAABCE010000004">
    <property type="protein sequence ID" value="GAA3542654.1"/>
    <property type="molecule type" value="Genomic_DNA"/>
</dbReference>
<evidence type="ECO:0000313" key="2">
    <source>
        <dbReference type="EMBL" id="GAA3542654.1"/>
    </source>
</evidence>
<keyword evidence="1" id="KW-0812">Transmembrane</keyword>
<keyword evidence="1" id="KW-1133">Transmembrane helix</keyword>
<protein>
    <submittedName>
        <fullName evidence="2">Uncharacterized protein</fullName>
    </submittedName>
</protein>
<evidence type="ECO:0000313" key="3">
    <source>
        <dbReference type="Proteomes" id="UP001500707"/>
    </source>
</evidence>
<evidence type="ECO:0000256" key="1">
    <source>
        <dbReference type="SAM" id="Phobius"/>
    </source>
</evidence>
<sequence>MGSTGAPRGVGLATVWLNPVVGRRVRVGGGGGAAQGGPYRRRRGGIVKRRVVAVLATVVAGLALFAVPAADWDGHGNIERNEWNIPLTNLRVL</sequence>
<gene>
    <name evidence="2" type="ORF">GCM10022295_25840</name>
</gene>
<keyword evidence="3" id="KW-1185">Reference proteome</keyword>
<reference evidence="3" key="1">
    <citation type="journal article" date="2019" name="Int. J. Syst. Evol. Microbiol.">
        <title>The Global Catalogue of Microorganisms (GCM) 10K type strain sequencing project: providing services to taxonomists for standard genome sequencing and annotation.</title>
        <authorList>
            <consortium name="The Broad Institute Genomics Platform"/>
            <consortium name="The Broad Institute Genome Sequencing Center for Infectious Disease"/>
            <person name="Wu L."/>
            <person name="Ma J."/>
        </authorList>
    </citation>
    <scope>NUCLEOTIDE SEQUENCE [LARGE SCALE GENOMIC DNA]</scope>
    <source>
        <strain evidence="3">JCM 17656</strain>
    </source>
</reference>
<name>A0ABP6VYX3_9ACTN</name>
<proteinExistence type="predicted"/>
<organism evidence="2 3">
    <name type="scientific">Streptomyces osmaniensis</name>
    <dbReference type="NCBI Taxonomy" id="593134"/>
    <lineage>
        <taxon>Bacteria</taxon>
        <taxon>Bacillati</taxon>
        <taxon>Actinomycetota</taxon>
        <taxon>Actinomycetes</taxon>
        <taxon>Kitasatosporales</taxon>
        <taxon>Streptomycetaceae</taxon>
        <taxon>Streptomyces</taxon>
    </lineage>
</organism>
<keyword evidence="1" id="KW-0472">Membrane</keyword>
<comment type="caution">
    <text evidence="2">The sequence shown here is derived from an EMBL/GenBank/DDBJ whole genome shotgun (WGS) entry which is preliminary data.</text>
</comment>